<dbReference type="Pfam" id="PF11167">
    <property type="entry name" value="DUF2953"/>
    <property type="match status" value="1"/>
</dbReference>
<comment type="caution">
    <text evidence="2">The sequence shown here is derived from an EMBL/GenBank/DDBJ whole genome shotgun (WGS) entry which is preliminary data.</text>
</comment>
<organism evidence="2 3">
    <name type="scientific">Clostridium aciditolerans</name>
    <dbReference type="NCBI Taxonomy" id="339861"/>
    <lineage>
        <taxon>Bacteria</taxon>
        <taxon>Bacillati</taxon>
        <taxon>Bacillota</taxon>
        <taxon>Clostridia</taxon>
        <taxon>Eubacteriales</taxon>
        <taxon>Clostridiaceae</taxon>
        <taxon>Clostridium</taxon>
    </lineage>
</organism>
<feature type="transmembrane region" description="Helical" evidence="1">
    <location>
        <begin position="6"/>
        <end position="23"/>
    </location>
</feature>
<keyword evidence="1" id="KW-1133">Transmembrane helix</keyword>
<gene>
    <name evidence="2" type="ORF">I6U51_09935</name>
</gene>
<feature type="transmembrane region" description="Helical" evidence="1">
    <location>
        <begin position="146"/>
        <end position="165"/>
    </location>
</feature>
<dbReference type="Proteomes" id="UP000622687">
    <property type="component" value="Unassembled WGS sequence"/>
</dbReference>
<evidence type="ECO:0000313" key="3">
    <source>
        <dbReference type="Proteomes" id="UP000622687"/>
    </source>
</evidence>
<dbReference type="InterPro" id="IPR021338">
    <property type="entry name" value="DUF2953"/>
</dbReference>
<dbReference type="AlphaFoldDB" id="A0A934HRK7"/>
<sequence length="179" mass="20771">MHILYIGILILLLILLIPIPIKFKIKYSEKELRFILYNIDITNKMNYLKNKTKLDIKYKEDRIPIFSNTLKVSLNSLKAIKFKPSLKIKINVDYGLDDAAQTALAFGLISTFISILLKASSFFIHIKDEKVNIKPEFNKLILILEIDSIIFINLAKVIYISAIIYRNLRNREKINLANT</sequence>
<evidence type="ECO:0000256" key="1">
    <source>
        <dbReference type="SAM" id="Phobius"/>
    </source>
</evidence>
<name>A0A934HRK7_9CLOT</name>
<evidence type="ECO:0000313" key="2">
    <source>
        <dbReference type="EMBL" id="MBI6873020.1"/>
    </source>
</evidence>
<dbReference type="RefSeq" id="WP_211142496.1">
    <property type="nucleotide sequence ID" value="NZ_JAEEGB010000010.1"/>
</dbReference>
<dbReference type="EMBL" id="JAEEGB010000010">
    <property type="protein sequence ID" value="MBI6873020.1"/>
    <property type="molecule type" value="Genomic_DNA"/>
</dbReference>
<keyword evidence="1" id="KW-0472">Membrane</keyword>
<keyword evidence="1" id="KW-0812">Transmembrane</keyword>
<keyword evidence="3" id="KW-1185">Reference proteome</keyword>
<feature type="transmembrane region" description="Helical" evidence="1">
    <location>
        <begin position="103"/>
        <end position="126"/>
    </location>
</feature>
<protein>
    <submittedName>
        <fullName evidence="2">DUF2953 domain-containing protein</fullName>
    </submittedName>
</protein>
<proteinExistence type="predicted"/>
<reference evidence="2" key="1">
    <citation type="submission" date="2020-12" db="EMBL/GenBank/DDBJ databases">
        <title>Clostridium thailandense sp. nov., a novel acetogenic bacterium isolated from peat land soil in Thailand.</title>
        <authorList>
            <person name="Chaikitkaew S."/>
            <person name="Birkeland N.K."/>
        </authorList>
    </citation>
    <scope>NUCLEOTIDE SEQUENCE</scope>
    <source>
        <strain evidence="2">DSM 17425</strain>
    </source>
</reference>
<accession>A0A934HRK7</accession>